<keyword evidence="4" id="KW-1185">Reference proteome</keyword>
<feature type="signal peptide" evidence="2">
    <location>
        <begin position="1"/>
        <end position="22"/>
    </location>
</feature>
<comment type="caution">
    <text evidence="3">The sequence shown here is derived from an EMBL/GenBank/DDBJ whole genome shotgun (WGS) entry which is preliminary data.</text>
</comment>
<gene>
    <name evidence="3" type="ORF">PIB30_099641</name>
</gene>
<name>A0ABU6VVC5_9FABA</name>
<dbReference type="EMBL" id="JASCZI010153724">
    <property type="protein sequence ID" value="MED6177592.1"/>
    <property type="molecule type" value="Genomic_DNA"/>
</dbReference>
<evidence type="ECO:0000313" key="4">
    <source>
        <dbReference type="Proteomes" id="UP001341840"/>
    </source>
</evidence>
<keyword evidence="1" id="KW-0175">Coiled coil</keyword>
<evidence type="ECO:0000256" key="1">
    <source>
        <dbReference type="SAM" id="Coils"/>
    </source>
</evidence>
<reference evidence="3 4" key="1">
    <citation type="journal article" date="2023" name="Plants (Basel)">
        <title>Bridging the Gap: Combining Genomics and Transcriptomics Approaches to Understand Stylosanthes scabra, an Orphan Legume from the Brazilian Caatinga.</title>
        <authorList>
            <person name="Ferreira-Neto J.R.C."/>
            <person name="da Silva M.D."/>
            <person name="Binneck E."/>
            <person name="de Melo N.F."/>
            <person name="da Silva R.H."/>
            <person name="de Melo A.L.T.M."/>
            <person name="Pandolfi V."/>
            <person name="Bustamante F.O."/>
            <person name="Brasileiro-Vidal A.C."/>
            <person name="Benko-Iseppon A.M."/>
        </authorList>
    </citation>
    <scope>NUCLEOTIDE SEQUENCE [LARGE SCALE GENOMIC DNA]</scope>
    <source>
        <tissue evidence="3">Leaves</tissue>
    </source>
</reference>
<keyword evidence="2" id="KW-0732">Signal</keyword>
<feature type="coiled-coil region" evidence="1">
    <location>
        <begin position="55"/>
        <end position="82"/>
    </location>
</feature>
<dbReference type="Proteomes" id="UP001341840">
    <property type="component" value="Unassembled WGS sequence"/>
</dbReference>
<protein>
    <submittedName>
        <fullName evidence="3">Uncharacterized protein</fullName>
    </submittedName>
</protein>
<feature type="chain" id="PRO_5046630461" evidence="2">
    <location>
        <begin position="23"/>
        <end position="89"/>
    </location>
</feature>
<organism evidence="3 4">
    <name type="scientific">Stylosanthes scabra</name>
    <dbReference type="NCBI Taxonomy" id="79078"/>
    <lineage>
        <taxon>Eukaryota</taxon>
        <taxon>Viridiplantae</taxon>
        <taxon>Streptophyta</taxon>
        <taxon>Embryophyta</taxon>
        <taxon>Tracheophyta</taxon>
        <taxon>Spermatophyta</taxon>
        <taxon>Magnoliopsida</taxon>
        <taxon>eudicotyledons</taxon>
        <taxon>Gunneridae</taxon>
        <taxon>Pentapetalae</taxon>
        <taxon>rosids</taxon>
        <taxon>fabids</taxon>
        <taxon>Fabales</taxon>
        <taxon>Fabaceae</taxon>
        <taxon>Papilionoideae</taxon>
        <taxon>50 kb inversion clade</taxon>
        <taxon>dalbergioids sensu lato</taxon>
        <taxon>Dalbergieae</taxon>
        <taxon>Pterocarpus clade</taxon>
        <taxon>Stylosanthes</taxon>
    </lineage>
</organism>
<proteinExistence type="predicted"/>
<evidence type="ECO:0000313" key="3">
    <source>
        <dbReference type="EMBL" id="MED6177592.1"/>
    </source>
</evidence>
<accession>A0ABU6VVC5</accession>
<evidence type="ECO:0000256" key="2">
    <source>
        <dbReference type="SAM" id="SignalP"/>
    </source>
</evidence>
<sequence>MITVRLFHLYFLLGIQVLDNYWETDPKWKNRSKKAKENRLSVAGGSLHCGGSVTQASTIDRMNRFKERLAELRAQHTEAQAQGIDLTSN</sequence>